<sequence length="1000" mass="114380">MRDEEQEAGQPSTSPSTATKDHEDVNMEVDTRPAGARQSRLKRIFIDKSLLPECAHAEVTERLEALVAADLAWDKSEAHDILYAACSGFANAEENLTADNPMETTLGSVLNVPEIDNIVERKEGQALRFLIALVQQIDTESRQPDVMENEFALLMSFRDGAMLVMGQLMAGDVAGLDARLFNIAFSNAAYTMQIGEPLFTKLISVVHDHLGDQIDRVFNGLLTLQKTFLIKQSMVHQNDQYVVHPFQLVLTLLNMKVVDKATNTTIRPIPAVLCRRPDFNPEPVSSVGGRETEVLSYLGPFFAYSVPSEDRSPNLQQLFDVTEYPLDDERTAFYSPYRMRIANFRKYMSGIALALFGNAATRGPTLDYFAELIKRNAKRSQLRADFSKLAGHGFVFNVLSVNPKYPYTPKARLDIDEATRFQMDLQEARKFAAELFPSGSEVPADNFSTECFFLAMHCQNIGLNSALTRLKYIKREFADIKERIEGLNEQLQQHRQRAQQPEDPMAAFQANAIQQELDRTMKMRTRYLRVIMCYETLVMDEHFLDQTLFFSNKQLFFIIAQINEEFVIDGQLPDACPQVFAGYPEFYLENVVDLFSYLMQKAPGTLNSTAANEYAVRLLIFLCSNKLIKNAYLSAKIIEVMSLTTQIPHLWGQLASHPVAERLLFPSLIAFYAIAEERIDFYEKFSVRRNIQMIFKKMWENFGYRASMIQLARRCESDFIRFINMIINDATFLLDESLAGLKKVHDIEKLMSQTEQWAGLSQEEQQDKHSALDEAKRNVRSWLYYAKYTLDLLEYLTADASEPFLKPVLGERLAAMLDHNIKQLCGSKCSELRVRDAQRRFDWNPKELTTHVVSVYLNLAGETFADYMAKDERTYTPDMLNGVLTKLRDRNIVSAPYLERFTNLARIAEQIYKTKQNVDEELEDAPEEFRDPLMDTLMHDPVALPSGQVMDRNVIMRHLLTSKTNPFTRGPLEESELVPADDLRERIKAWVAAKMANRKQ</sequence>
<comment type="catalytic activity">
    <reaction evidence="1">
        <text>S-ubiquitinyl-[E2 ubiquitin-conjugating enzyme]-L-cysteine + [acceptor protein]-L-lysine = [E2 ubiquitin-conjugating enzyme]-L-cysteine + N(6)-ubiquitinyl-[acceptor protein]-L-lysine.</text>
        <dbReference type="EC" id="2.3.2.27"/>
    </reaction>
</comment>
<comment type="pathway">
    <text evidence="4">Protein modification; protein ubiquitination.</text>
</comment>
<dbReference type="InterPro" id="IPR019474">
    <property type="entry name" value="Ub_conjug_fac_E4_core"/>
</dbReference>
<dbReference type="PANTHER" id="PTHR13931">
    <property type="entry name" value="UBIQUITINATION FACTOR E4"/>
    <property type="match status" value="1"/>
</dbReference>
<reference evidence="14" key="1">
    <citation type="submission" date="2023-06" db="EMBL/GenBank/DDBJ databases">
        <authorList>
            <person name="Delattre M."/>
        </authorList>
    </citation>
    <scope>NUCLEOTIDE SEQUENCE</scope>
    <source>
        <strain evidence="14">AF72</strain>
    </source>
</reference>
<dbReference type="SUPFAM" id="SSF57850">
    <property type="entry name" value="RING/U-box"/>
    <property type="match status" value="1"/>
</dbReference>
<dbReference type="GO" id="GO:0000151">
    <property type="term" value="C:ubiquitin ligase complex"/>
    <property type="evidence" value="ECO:0007669"/>
    <property type="project" value="InterPro"/>
</dbReference>
<evidence type="ECO:0000256" key="11">
    <source>
        <dbReference type="SAM" id="Coils"/>
    </source>
</evidence>
<comment type="similarity">
    <text evidence="5">Belongs to the ubiquitin conjugation factor E4 family.</text>
</comment>
<keyword evidence="8" id="KW-0808">Transferase</keyword>
<evidence type="ECO:0000256" key="5">
    <source>
        <dbReference type="ARBA" id="ARBA00007434"/>
    </source>
</evidence>
<keyword evidence="9" id="KW-0833">Ubl conjugation pathway</keyword>
<dbReference type="GO" id="GO:0005737">
    <property type="term" value="C:cytoplasm"/>
    <property type="evidence" value="ECO:0007669"/>
    <property type="project" value="UniProtKB-SubCell"/>
</dbReference>
<feature type="region of interest" description="Disordered" evidence="12">
    <location>
        <begin position="1"/>
        <end position="34"/>
    </location>
</feature>
<accession>A0AA36D168</accession>
<evidence type="ECO:0000256" key="10">
    <source>
        <dbReference type="ARBA" id="ARBA00023242"/>
    </source>
</evidence>
<dbReference type="EMBL" id="CATQJA010002652">
    <property type="protein sequence ID" value="CAJ0577913.1"/>
    <property type="molecule type" value="Genomic_DNA"/>
</dbReference>
<feature type="domain" description="U-box" evidence="13">
    <location>
        <begin position="924"/>
        <end position="997"/>
    </location>
</feature>
<feature type="compositionally biased region" description="Basic and acidic residues" evidence="12">
    <location>
        <begin position="19"/>
        <end position="31"/>
    </location>
</feature>
<dbReference type="GO" id="GO:0005634">
    <property type="term" value="C:nucleus"/>
    <property type="evidence" value="ECO:0007669"/>
    <property type="project" value="UniProtKB-SubCell"/>
</dbReference>
<evidence type="ECO:0000256" key="2">
    <source>
        <dbReference type="ARBA" id="ARBA00004123"/>
    </source>
</evidence>
<dbReference type="CDD" id="cd16658">
    <property type="entry name" value="RING-Ubox_UBE4B"/>
    <property type="match status" value="1"/>
</dbReference>
<dbReference type="InterPro" id="IPR013083">
    <property type="entry name" value="Znf_RING/FYVE/PHD"/>
</dbReference>
<protein>
    <recommendedName>
        <fullName evidence="6">RING-type E3 ubiquitin transferase</fullName>
        <ecNumber evidence="6">2.3.2.27</ecNumber>
    </recommendedName>
</protein>
<feature type="non-terminal residue" evidence="14">
    <location>
        <position position="1000"/>
    </location>
</feature>
<keyword evidence="10" id="KW-0539">Nucleus</keyword>
<feature type="compositionally biased region" description="Polar residues" evidence="12">
    <location>
        <begin position="9"/>
        <end position="18"/>
    </location>
</feature>
<evidence type="ECO:0000256" key="12">
    <source>
        <dbReference type="SAM" id="MobiDB-lite"/>
    </source>
</evidence>
<dbReference type="Gene3D" id="3.30.40.10">
    <property type="entry name" value="Zinc/RING finger domain, C3HC4 (zinc finger)"/>
    <property type="match status" value="1"/>
</dbReference>
<evidence type="ECO:0000256" key="1">
    <source>
        <dbReference type="ARBA" id="ARBA00000900"/>
    </source>
</evidence>
<dbReference type="FunFam" id="3.30.40.10:FF:000055">
    <property type="entry name" value="Ubiquitin conjugation factor e4 a"/>
    <property type="match status" value="1"/>
</dbReference>
<dbReference type="InterPro" id="IPR003613">
    <property type="entry name" value="Ubox_domain"/>
</dbReference>
<comment type="subcellular location">
    <subcellularLocation>
        <location evidence="3">Cytoplasm</location>
    </subcellularLocation>
    <subcellularLocation>
        <location evidence="2">Nucleus</location>
    </subcellularLocation>
</comment>
<dbReference type="Proteomes" id="UP001177023">
    <property type="component" value="Unassembled WGS sequence"/>
</dbReference>
<evidence type="ECO:0000256" key="4">
    <source>
        <dbReference type="ARBA" id="ARBA00004906"/>
    </source>
</evidence>
<evidence type="ECO:0000256" key="7">
    <source>
        <dbReference type="ARBA" id="ARBA00022490"/>
    </source>
</evidence>
<keyword evidence="11" id="KW-0175">Coiled coil</keyword>
<dbReference type="Pfam" id="PF04564">
    <property type="entry name" value="U-box"/>
    <property type="match status" value="1"/>
</dbReference>
<dbReference type="PROSITE" id="PS51698">
    <property type="entry name" value="U_BOX"/>
    <property type="match status" value="1"/>
</dbReference>
<dbReference type="GO" id="GO:0034450">
    <property type="term" value="F:ubiquitin-ubiquitin ligase activity"/>
    <property type="evidence" value="ECO:0007669"/>
    <property type="project" value="InterPro"/>
</dbReference>
<organism evidence="14 15">
    <name type="scientific">Mesorhabditis spiculigera</name>
    <dbReference type="NCBI Taxonomy" id="96644"/>
    <lineage>
        <taxon>Eukaryota</taxon>
        <taxon>Metazoa</taxon>
        <taxon>Ecdysozoa</taxon>
        <taxon>Nematoda</taxon>
        <taxon>Chromadorea</taxon>
        <taxon>Rhabditida</taxon>
        <taxon>Rhabditina</taxon>
        <taxon>Rhabditomorpha</taxon>
        <taxon>Rhabditoidea</taxon>
        <taxon>Rhabditidae</taxon>
        <taxon>Mesorhabditinae</taxon>
        <taxon>Mesorhabditis</taxon>
    </lineage>
</organism>
<name>A0AA36D168_9BILA</name>
<dbReference type="GO" id="GO:0000209">
    <property type="term" value="P:protein polyubiquitination"/>
    <property type="evidence" value="ECO:0007669"/>
    <property type="project" value="TreeGrafter"/>
</dbReference>
<dbReference type="GO" id="GO:0006511">
    <property type="term" value="P:ubiquitin-dependent protein catabolic process"/>
    <property type="evidence" value="ECO:0007669"/>
    <property type="project" value="InterPro"/>
</dbReference>
<dbReference type="GO" id="GO:0036503">
    <property type="term" value="P:ERAD pathway"/>
    <property type="evidence" value="ECO:0007669"/>
    <property type="project" value="InterPro"/>
</dbReference>
<dbReference type="Pfam" id="PF10408">
    <property type="entry name" value="Ufd2P_core"/>
    <property type="match status" value="1"/>
</dbReference>
<evidence type="ECO:0000259" key="13">
    <source>
        <dbReference type="PROSITE" id="PS51698"/>
    </source>
</evidence>
<keyword evidence="7" id="KW-0963">Cytoplasm</keyword>
<dbReference type="PANTHER" id="PTHR13931:SF2">
    <property type="entry name" value="UBIQUITIN CONJUGATION FACTOR E4 B"/>
    <property type="match status" value="1"/>
</dbReference>
<keyword evidence="15" id="KW-1185">Reference proteome</keyword>
<dbReference type="InterPro" id="IPR045132">
    <property type="entry name" value="UBE4"/>
</dbReference>
<dbReference type="AlphaFoldDB" id="A0AA36D168"/>
<evidence type="ECO:0000256" key="8">
    <source>
        <dbReference type="ARBA" id="ARBA00022679"/>
    </source>
</evidence>
<dbReference type="EC" id="2.3.2.27" evidence="6"/>
<comment type="caution">
    <text evidence="14">The sequence shown here is derived from an EMBL/GenBank/DDBJ whole genome shotgun (WGS) entry which is preliminary data.</text>
</comment>
<gene>
    <name evidence="14" type="ORF">MSPICULIGERA_LOCUS16177</name>
</gene>
<proteinExistence type="inferred from homology"/>
<feature type="coiled-coil region" evidence="11">
    <location>
        <begin position="470"/>
        <end position="497"/>
    </location>
</feature>
<evidence type="ECO:0000256" key="3">
    <source>
        <dbReference type="ARBA" id="ARBA00004496"/>
    </source>
</evidence>
<evidence type="ECO:0000256" key="9">
    <source>
        <dbReference type="ARBA" id="ARBA00022786"/>
    </source>
</evidence>
<dbReference type="SMART" id="SM00504">
    <property type="entry name" value="Ubox"/>
    <property type="match status" value="1"/>
</dbReference>
<evidence type="ECO:0000256" key="6">
    <source>
        <dbReference type="ARBA" id="ARBA00012483"/>
    </source>
</evidence>
<evidence type="ECO:0000313" key="14">
    <source>
        <dbReference type="EMBL" id="CAJ0577913.1"/>
    </source>
</evidence>
<evidence type="ECO:0000313" key="15">
    <source>
        <dbReference type="Proteomes" id="UP001177023"/>
    </source>
</evidence>